<protein>
    <submittedName>
        <fullName evidence="1">Uncharacterized protein</fullName>
    </submittedName>
</protein>
<evidence type="ECO:0000313" key="2">
    <source>
        <dbReference type="Proteomes" id="UP000241690"/>
    </source>
</evidence>
<reference evidence="1 2" key="1">
    <citation type="submission" date="2016-07" db="EMBL/GenBank/DDBJ databases">
        <title>Multiple horizontal gene transfer events from other fungi enriched the ability of initially mycotrophic Trichoderma (Ascomycota) to feed on dead plant biomass.</title>
        <authorList>
            <consortium name="DOE Joint Genome Institute"/>
            <person name="Aerts A."/>
            <person name="Atanasova L."/>
            <person name="Chenthamara K."/>
            <person name="Zhang J."/>
            <person name="Grujic M."/>
            <person name="Henrissat B."/>
            <person name="Kuo A."/>
            <person name="Salamov A."/>
            <person name="Lipzen A."/>
            <person name="Labutti K."/>
            <person name="Barry K."/>
            <person name="Miao Y."/>
            <person name="Rahimi M.J."/>
            <person name="Shen Q."/>
            <person name="Grigoriev I.V."/>
            <person name="Kubicek C.P."/>
            <person name="Druzhinina I.S."/>
        </authorList>
    </citation>
    <scope>NUCLEOTIDE SEQUENCE [LARGE SCALE GENOMIC DNA]</scope>
    <source>
        <strain evidence="1 2">CBS 226.95</strain>
    </source>
</reference>
<gene>
    <name evidence="1" type="ORF">M431DRAFT_226038</name>
</gene>
<evidence type="ECO:0000313" key="1">
    <source>
        <dbReference type="EMBL" id="PTB51728.1"/>
    </source>
</evidence>
<accession>A0A2T4A3V2</accession>
<sequence>MSSLEKPQTWNLIAHRFLTNDDPSREKMKRGAVYMRSWCRAACWVRHVWMHSRGLGGKDNFAWIYAGSEVRVNRKCVRVTGWRRLLVWKDNDEGRNEACTFSFSCRGTFVCVVFCHCDALLTNEGHDMGRGGVFFFFDHGEMPSGNTVREGEGGHDELVLGFCWAGIGIDGKGGGDENVMWYK</sequence>
<dbReference type="RefSeq" id="XP_024771405.1">
    <property type="nucleotide sequence ID" value="XM_024913606.1"/>
</dbReference>
<dbReference type="Proteomes" id="UP000241690">
    <property type="component" value="Unassembled WGS sequence"/>
</dbReference>
<name>A0A2T4A3V2_TRIHA</name>
<dbReference type="EMBL" id="KZ679685">
    <property type="protein sequence ID" value="PTB51728.1"/>
    <property type="molecule type" value="Genomic_DNA"/>
</dbReference>
<keyword evidence="2" id="KW-1185">Reference proteome</keyword>
<dbReference type="GeneID" id="36622168"/>
<dbReference type="AlphaFoldDB" id="A0A2T4A3V2"/>
<organism evidence="1 2">
    <name type="scientific">Trichoderma harzianum CBS 226.95</name>
    <dbReference type="NCBI Taxonomy" id="983964"/>
    <lineage>
        <taxon>Eukaryota</taxon>
        <taxon>Fungi</taxon>
        <taxon>Dikarya</taxon>
        <taxon>Ascomycota</taxon>
        <taxon>Pezizomycotina</taxon>
        <taxon>Sordariomycetes</taxon>
        <taxon>Hypocreomycetidae</taxon>
        <taxon>Hypocreales</taxon>
        <taxon>Hypocreaceae</taxon>
        <taxon>Trichoderma</taxon>
    </lineage>
</organism>
<proteinExistence type="predicted"/>